<name>A0A7J0C362_9ACTN</name>
<accession>A0A7J0C362</accession>
<dbReference type="AlphaFoldDB" id="A0A7J0C362"/>
<evidence type="ECO:0000259" key="1">
    <source>
        <dbReference type="Pfam" id="PF00501"/>
    </source>
</evidence>
<dbReference type="Pfam" id="PF00501">
    <property type="entry name" value="AMP-binding"/>
    <property type="match status" value="1"/>
</dbReference>
<reference evidence="2 3" key="1">
    <citation type="submission" date="2020-05" db="EMBL/GenBank/DDBJ databases">
        <title>Whole genome shotgun sequence of Streptomyces fulvorobeus NBRC 15897.</title>
        <authorList>
            <person name="Komaki H."/>
            <person name="Tamura T."/>
        </authorList>
    </citation>
    <scope>NUCLEOTIDE SEQUENCE [LARGE SCALE GENOMIC DNA]</scope>
    <source>
        <strain evidence="2 3">NBRC 15897</strain>
    </source>
</reference>
<dbReference type="GO" id="GO:0016878">
    <property type="term" value="F:acid-thiol ligase activity"/>
    <property type="evidence" value="ECO:0007669"/>
    <property type="project" value="UniProtKB-ARBA"/>
</dbReference>
<dbReference type="InterPro" id="IPR045851">
    <property type="entry name" value="AMP-bd_C_sf"/>
</dbReference>
<keyword evidence="3" id="KW-1185">Reference proteome</keyword>
<feature type="domain" description="AMP-dependent synthetase/ligase" evidence="1">
    <location>
        <begin position="15"/>
        <end position="399"/>
    </location>
</feature>
<dbReference type="NCBIfam" id="NF006754">
    <property type="entry name" value="PRK09274.1"/>
    <property type="match status" value="1"/>
</dbReference>
<dbReference type="PROSITE" id="PS00455">
    <property type="entry name" value="AMP_BINDING"/>
    <property type="match status" value="1"/>
</dbReference>
<dbReference type="PANTHER" id="PTHR43767">
    <property type="entry name" value="LONG-CHAIN-FATTY-ACID--COA LIGASE"/>
    <property type="match status" value="1"/>
</dbReference>
<evidence type="ECO:0000313" key="3">
    <source>
        <dbReference type="Proteomes" id="UP000498980"/>
    </source>
</evidence>
<evidence type="ECO:0000313" key="2">
    <source>
        <dbReference type="EMBL" id="GFM96932.1"/>
    </source>
</evidence>
<dbReference type="PANTHER" id="PTHR43767:SF1">
    <property type="entry name" value="NONRIBOSOMAL PEPTIDE SYNTHASE PES1 (EUROFUNG)-RELATED"/>
    <property type="match status" value="1"/>
</dbReference>
<dbReference type="InterPro" id="IPR050237">
    <property type="entry name" value="ATP-dep_AMP-bd_enzyme"/>
</dbReference>
<dbReference type="InterPro" id="IPR000873">
    <property type="entry name" value="AMP-dep_synth/lig_dom"/>
</dbReference>
<dbReference type="SUPFAM" id="SSF56801">
    <property type="entry name" value="Acetyl-CoA synthetase-like"/>
    <property type="match status" value="1"/>
</dbReference>
<protein>
    <submittedName>
        <fullName evidence="2">Peptide synthase</fullName>
    </submittedName>
</protein>
<dbReference type="Gene3D" id="3.40.50.12780">
    <property type="entry name" value="N-terminal domain of ligase-like"/>
    <property type="match status" value="1"/>
</dbReference>
<gene>
    <name evidence="2" type="ORF">Sfulv_17430</name>
</gene>
<organism evidence="2 3">
    <name type="scientific">Streptomyces fulvorobeus</name>
    <dbReference type="NCBI Taxonomy" id="284028"/>
    <lineage>
        <taxon>Bacteria</taxon>
        <taxon>Bacillati</taxon>
        <taxon>Actinomycetota</taxon>
        <taxon>Actinomycetes</taxon>
        <taxon>Kitasatosporales</taxon>
        <taxon>Streptomycetaceae</taxon>
        <taxon>Streptomyces</taxon>
    </lineage>
</organism>
<dbReference type="Gene3D" id="3.30.300.30">
    <property type="match status" value="1"/>
</dbReference>
<dbReference type="EMBL" id="BLWC01000001">
    <property type="protein sequence ID" value="GFM96932.1"/>
    <property type="molecule type" value="Genomic_DNA"/>
</dbReference>
<sequence>MVSPVTAVPELLEAFAEQARNRPTAPVLHRPARRGGHTATTYAELRAQVQLTAPALTTAGVIPGTRVVVMVRDGLEFLTDVYALILLGAVPVLIDPGLPHDAVRGCLEEIAPQAFIGQPKAHAARTVLGWARHTATLCLSTASRPWGPWPRLNDLRRGAHDSPVPAPTRVADDALAFIAFTSGSTGEPKGVQYTYRQLGQQAHHVGDAFGIRAGAPVLSAFLPFTLYLPALGAHTVLPVFDPRRPADTDPRSIIQAIQHFQARALFGSPALLHNLARHCSAHGLRLDGLLDIATFGAPLTPVVLDLLDRCVPAACRIRSVYGATECLPASIADRDDLRGARTDPPAPGTPVGVPVPRLTVRIIAPDLPATGLLADAPALEPGAIGEITVSGPHVSRAYFGQPRANAQAKIKDGQRTVHRTGDLGWLDDKGRLFYCGRKAHAVHTTGGTLYTEQIEAPCNSLPGIARTALVGVGSPGRQRAVLCIELERSGNRHHTADLEQRVRQRLHGLPGGELIEHLLIHPGFPVDIRHNAKIERGKLARWAARALPAPRTARAAATATEDRP</sequence>
<dbReference type="InterPro" id="IPR020845">
    <property type="entry name" value="AMP-binding_CS"/>
</dbReference>
<dbReference type="Proteomes" id="UP000498980">
    <property type="component" value="Unassembled WGS sequence"/>
</dbReference>
<proteinExistence type="predicted"/>
<comment type="caution">
    <text evidence="2">The sequence shown here is derived from an EMBL/GenBank/DDBJ whole genome shotgun (WGS) entry which is preliminary data.</text>
</comment>
<dbReference type="InterPro" id="IPR042099">
    <property type="entry name" value="ANL_N_sf"/>
</dbReference>